<organism evidence="4 5">
    <name type="scientific">Cucumis sativus</name>
    <name type="common">Cucumber</name>
    <dbReference type="NCBI Taxonomy" id="3659"/>
    <lineage>
        <taxon>Eukaryota</taxon>
        <taxon>Viridiplantae</taxon>
        <taxon>Streptophyta</taxon>
        <taxon>Embryophyta</taxon>
        <taxon>Tracheophyta</taxon>
        <taxon>Spermatophyta</taxon>
        <taxon>Magnoliopsida</taxon>
        <taxon>eudicotyledons</taxon>
        <taxon>Gunneridae</taxon>
        <taxon>Pentapetalae</taxon>
        <taxon>rosids</taxon>
        <taxon>fabids</taxon>
        <taxon>Cucurbitales</taxon>
        <taxon>Cucurbitaceae</taxon>
        <taxon>Benincaseae</taxon>
        <taxon>Cucumis</taxon>
    </lineage>
</organism>
<reference evidence="4 5" key="2">
    <citation type="journal article" date="2009" name="PLoS ONE">
        <title>An integrated genetic and cytogenetic map of the cucumber genome.</title>
        <authorList>
            <person name="Ren Y."/>
            <person name="Zhang Z."/>
            <person name="Liu J."/>
            <person name="Staub J.E."/>
            <person name="Han Y."/>
            <person name="Cheng Z."/>
            <person name="Li X."/>
            <person name="Lu J."/>
            <person name="Miao H."/>
            <person name="Kang H."/>
            <person name="Xie B."/>
            <person name="Gu X."/>
            <person name="Wang X."/>
            <person name="Du Y."/>
            <person name="Jin W."/>
            <person name="Huang S."/>
        </authorList>
    </citation>
    <scope>NUCLEOTIDE SEQUENCE [LARGE SCALE GENOMIC DNA]</scope>
    <source>
        <strain evidence="5">cv. 9930</strain>
    </source>
</reference>
<dbReference type="InterPro" id="IPR054549">
    <property type="entry name" value="UVB_sens_RUS_dom"/>
</dbReference>
<proteinExistence type="inferred from homology"/>
<sequence length="301" mass="32962">MQHVGKLICSNLGARMDSEPKRWRVIADVLYDLGAGLEVISPLCPHLFLEMAGLGNFAKGMAVVAARATRLPIYSSFAKEGNLSDLFAKGEAISTLFNVVGIGAGLQLASTICSSIQGKLVAAPLLSIVHVYCVVEQMRATPINTLNPQRTAMIVADFVKAGRIPSPADIRYQEDLVFPGRLIEEAGNVKVGRALHEVIKPSKLVEMKQIFPGEKFVLNQSKKWVDMVLEHDASGEDALRGWLVAAYTTNIKEPSHEPTASVLLEAYEKMNDVFTPFLSELQAKGWYTDRFLDGAGSRFAW</sequence>
<dbReference type="EMBL" id="CM002928">
    <property type="protein sequence ID" value="KGN44735.1"/>
    <property type="molecule type" value="Genomic_DNA"/>
</dbReference>
<reference evidence="4 5" key="1">
    <citation type="journal article" date="2009" name="Nat. Genet.">
        <title>The genome of the cucumber, Cucumis sativus L.</title>
        <authorList>
            <person name="Huang S."/>
            <person name="Li R."/>
            <person name="Zhang Z."/>
            <person name="Li L."/>
            <person name="Gu X."/>
            <person name="Fan W."/>
            <person name="Lucas W.J."/>
            <person name="Wang X."/>
            <person name="Xie B."/>
            <person name="Ni P."/>
            <person name="Ren Y."/>
            <person name="Zhu H."/>
            <person name="Li J."/>
            <person name="Lin K."/>
            <person name="Jin W."/>
            <person name="Fei Z."/>
            <person name="Li G."/>
            <person name="Staub J."/>
            <person name="Kilian A."/>
            <person name="van der Vossen E.A."/>
            <person name="Wu Y."/>
            <person name="Guo J."/>
            <person name="He J."/>
            <person name="Jia Z."/>
            <person name="Ren Y."/>
            <person name="Tian G."/>
            <person name="Lu Y."/>
            <person name="Ruan J."/>
            <person name="Qian W."/>
            <person name="Wang M."/>
            <person name="Huang Q."/>
            <person name="Li B."/>
            <person name="Xuan Z."/>
            <person name="Cao J."/>
            <person name="Asan"/>
            <person name="Wu Z."/>
            <person name="Zhang J."/>
            <person name="Cai Q."/>
            <person name="Bai Y."/>
            <person name="Zhao B."/>
            <person name="Han Y."/>
            <person name="Li Y."/>
            <person name="Li X."/>
            <person name="Wang S."/>
            <person name="Shi Q."/>
            <person name="Liu S."/>
            <person name="Cho W.K."/>
            <person name="Kim J.Y."/>
            <person name="Xu Y."/>
            <person name="Heller-Uszynska K."/>
            <person name="Miao H."/>
            <person name="Cheng Z."/>
            <person name="Zhang S."/>
            <person name="Wu J."/>
            <person name="Yang Y."/>
            <person name="Kang H."/>
            <person name="Li M."/>
            <person name="Liang H."/>
            <person name="Ren X."/>
            <person name="Shi Z."/>
            <person name="Wen M."/>
            <person name="Jian M."/>
            <person name="Yang H."/>
            <person name="Zhang G."/>
            <person name="Yang Z."/>
            <person name="Chen R."/>
            <person name="Liu S."/>
            <person name="Li J."/>
            <person name="Ma L."/>
            <person name="Liu H."/>
            <person name="Zhou Y."/>
            <person name="Zhao J."/>
            <person name="Fang X."/>
            <person name="Li G."/>
            <person name="Fang L."/>
            <person name="Li Y."/>
            <person name="Liu D."/>
            <person name="Zheng H."/>
            <person name="Zhang Y."/>
            <person name="Qin N."/>
            <person name="Li Z."/>
            <person name="Yang G."/>
            <person name="Yang S."/>
            <person name="Bolund L."/>
            <person name="Kristiansen K."/>
            <person name="Zheng H."/>
            <person name="Li S."/>
            <person name="Zhang X."/>
            <person name="Yang H."/>
            <person name="Wang J."/>
            <person name="Sun R."/>
            <person name="Zhang B."/>
            <person name="Jiang S."/>
            <person name="Wang J."/>
            <person name="Du Y."/>
            <person name="Li S."/>
        </authorList>
    </citation>
    <scope>NUCLEOTIDE SEQUENCE [LARGE SCALE GENOMIC DNA]</scope>
    <source>
        <strain evidence="5">cv. 9930</strain>
    </source>
</reference>
<dbReference type="InterPro" id="IPR006968">
    <property type="entry name" value="RUS_fam"/>
</dbReference>
<reference evidence="4 5" key="4">
    <citation type="journal article" date="2011" name="BMC Genomics">
        <title>RNA-Seq improves annotation of protein-coding genes in the cucumber genome.</title>
        <authorList>
            <person name="Li Z."/>
            <person name="Zhang Z."/>
            <person name="Yan P."/>
            <person name="Huang S."/>
            <person name="Fei Z."/>
            <person name="Lin K."/>
        </authorList>
    </citation>
    <scope>NUCLEOTIDE SEQUENCE [LARGE SCALE GENOMIC DNA]</scope>
    <source>
        <strain evidence="5">cv. 9930</strain>
    </source>
</reference>
<feature type="domain" description="Protein root UVB sensitive/RUS" evidence="2">
    <location>
        <begin position="1"/>
        <end position="161"/>
    </location>
</feature>
<evidence type="ECO:0008006" key="6">
    <source>
        <dbReference type="Google" id="ProtNLM"/>
    </source>
</evidence>
<dbReference type="GO" id="GO:0010224">
    <property type="term" value="P:response to UV-B"/>
    <property type="evidence" value="ECO:0000318"/>
    <property type="project" value="GO_Central"/>
</dbReference>
<comment type="similarity">
    <text evidence="1">Belongs to the RUS1 family.</text>
</comment>
<dbReference type="eggNOG" id="KOG4249">
    <property type="taxonomic scope" value="Eukaryota"/>
</dbReference>
<dbReference type="AlphaFoldDB" id="A0A0A0K4U1"/>
<dbReference type="InterPro" id="IPR055412">
    <property type="entry name" value="UVB_sens_C"/>
</dbReference>
<dbReference type="GO" id="GO:0009926">
    <property type="term" value="P:auxin polar transport"/>
    <property type="evidence" value="ECO:0000318"/>
    <property type="project" value="GO_Central"/>
</dbReference>
<evidence type="ECO:0000259" key="3">
    <source>
        <dbReference type="Pfam" id="PF24160"/>
    </source>
</evidence>
<accession>A0A0A0K4U1</accession>
<evidence type="ECO:0000313" key="5">
    <source>
        <dbReference type="Proteomes" id="UP000029981"/>
    </source>
</evidence>
<feature type="domain" description="Root UVB sensitive protein C-terminal" evidence="3">
    <location>
        <begin position="164"/>
        <end position="292"/>
    </location>
</feature>
<evidence type="ECO:0000259" key="2">
    <source>
        <dbReference type="Pfam" id="PF04884"/>
    </source>
</evidence>
<dbReference type="Pfam" id="PF24160">
    <property type="entry name" value="UVB_sens_C"/>
    <property type="match status" value="1"/>
</dbReference>
<dbReference type="PANTHER" id="PTHR12770">
    <property type="entry name" value="RUS1 FAMILY PROTEIN C16ORF58"/>
    <property type="match status" value="1"/>
</dbReference>
<evidence type="ECO:0000313" key="4">
    <source>
        <dbReference type="EMBL" id="KGN44735.1"/>
    </source>
</evidence>
<dbReference type="Gramene" id="KGN44735">
    <property type="protein sequence ID" value="KGN44735"/>
    <property type="gene ID" value="Csa_7G375770"/>
</dbReference>
<dbReference type="PANTHER" id="PTHR12770:SF5">
    <property type="entry name" value="PROTEIN ROOT UVB SENSITIVE 2, CHLOROPLASTIC"/>
    <property type="match status" value="1"/>
</dbReference>
<dbReference type="Pfam" id="PF04884">
    <property type="entry name" value="UVB_sens_prot"/>
    <property type="match status" value="1"/>
</dbReference>
<dbReference type="Proteomes" id="UP000029981">
    <property type="component" value="Chromosome 7"/>
</dbReference>
<dbReference type="OMA" id="EPWVEIS"/>
<keyword evidence="5" id="KW-1185">Reference proteome</keyword>
<reference evidence="4 5" key="3">
    <citation type="journal article" date="2010" name="BMC Genomics">
        <title>Transcriptome sequencing and comparative analysis of cucumber flowers with different sex types.</title>
        <authorList>
            <person name="Guo S."/>
            <person name="Zheng Y."/>
            <person name="Joung J.G."/>
            <person name="Liu S."/>
            <person name="Zhang Z."/>
            <person name="Crasta O.R."/>
            <person name="Sobral B.W."/>
            <person name="Xu Y."/>
            <person name="Huang S."/>
            <person name="Fei Z."/>
        </authorList>
    </citation>
    <scope>NUCLEOTIDE SEQUENCE [LARGE SCALE GENOMIC DNA]</scope>
    <source>
        <strain evidence="5">cv. 9930</strain>
    </source>
</reference>
<gene>
    <name evidence="4" type="ORF">Csa_7G375770</name>
</gene>
<protein>
    <recommendedName>
        <fullName evidence="6">Protein root UVB sensitive 2, chloroplastic</fullName>
    </recommendedName>
</protein>
<name>A0A0A0K4U1_CUCSA</name>
<evidence type="ECO:0000256" key="1">
    <source>
        <dbReference type="ARBA" id="ARBA00007558"/>
    </source>
</evidence>